<evidence type="ECO:0000313" key="4">
    <source>
        <dbReference type="Proteomes" id="UP000294555"/>
    </source>
</evidence>
<comment type="caution">
    <text evidence="3">The sequence shown here is derived from an EMBL/GenBank/DDBJ whole genome shotgun (WGS) entry which is preliminary data.</text>
</comment>
<evidence type="ECO:0000256" key="1">
    <source>
        <dbReference type="ARBA" id="ARBA00023125"/>
    </source>
</evidence>
<dbReference type="CDD" id="cd00093">
    <property type="entry name" value="HTH_XRE"/>
    <property type="match status" value="1"/>
</dbReference>
<dbReference type="GO" id="GO:0003677">
    <property type="term" value="F:DNA binding"/>
    <property type="evidence" value="ECO:0007669"/>
    <property type="project" value="UniProtKB-KW"/>
</dbReference>
<sequence length="95" mass="10374">MTMFNPPHPGEIIAETLDDLNIGIRELSRALHVAPSTVQRLVSGHSAVSPEMALKLSAVLGSSAKFWLNLQDNYSLWAAQKEVDISKLHRLVAVA</sequence>
<dbReference type="PROSITE" id="PS50943">
    <property type="entry name" value="HTH_CROC1"/>
    <property type="match status" value="1"/>
</dbReference>
<dbReference type="Pfam" id="PF01381">
    <property type="entry name" value="HTH_3"/>
    <property type="match status" value="1"/>
</dbReference>
<dbReference type="PANTHER" id="PTHR36924:SF1">
    <property type="entry name" value="ANTITOXIN HIGA-1"/>
    <property type="match status" value="1"/>
</dbReference>
<dbReference type="InterPro" id="IPR010982">
    <property type="entry name" value="Lambda_DNA-bd_dom_sf"/>
</dbReference>
<reference evidence="3 4" key="1">
    <citation type="submission" date="2019-02" db="EMBL/GenBank/DDBJ databases">
        <title>Investigation of anaerobic lignin degradation for improved lignocellulosic biofuels.</title>
        <authorList>
            <person name="Deangelis K."/>
        </authorList>
    </citation>
    <scope>NUCLEOTIDE SEQUENCE [LARGE SCALE GENOMIC DNA]</scope>
    <source>
        <strain evidence="3 4">159R</strain>
    </source>
</reference>
<feature type="domain" description="HTH cro/C1-type" evidence="2">
    <location>
        <begin position="13"/>
        <end position="67"/>
    </location>
</feature>
<name>A0A4R1NG77_9GAMM</name>
<gene>
    <name evidence="3" type="ORF">EZJ58_1763</name>
</gene>
<dbReference type="AlphaFoldDB" id="A0A4R1NG77"/>
<dbReference type="PANTHER" id="PTHR36924">
    <property type="entry name" value="ANTITOXIN HIGA-1"/>
    <property type="match status" value="1"/>
</dbReference>
<proteinExistence type="predicted"/>
<dbReference type="InterPro" id="IPR001387">
    <property type="entry name" value="Cro/C1-type_HTH"/>
</dbReference>
<dbReference type="SMART" id="SM00530">
    <property type="entry name" value="HTH_XRE"/>
    <property type="match status" value="1"/>
</dbReference>
<dbReference type="InterPro" id="IPR013430">
    <property type="entry name" value="Toxin_antidote_HigA"/>
</dbReference>
<dbReference type="SUPFAM" id="SSF47413">
    <property type="entry name" value="lambda repressor-like DNA-binding domains"/>
    <property type="match status" value="1"/>
</dbReference>
<keyword evidence="4" id="KW-1185">Reference proteome</keyword>
<evidence type="ECO:0000259" key="2">
    <source>
        <dbReference type="PROSITE" id="PS50943"/>
    </source>
</evidence>
<organism evidence="3 4">
    <name type="scientific">Sodalis ligni</name>
    <dbReference type="NCBI Taxonomy" id="2697027"/>
    <lineage>
        <taxon>Bacteria</taxon>
        <taxon>Pseudomonadati</taxon>
        <taxon>Pseudomonadota</taxon>
        <taxon>Gammaproteobacteria</taxon>
        <taxon>Enterobacterales</taxon>
        <taxon>Bruguierivoracaceae</taxon>
        <taxon>Sodalis</taxon>
    </lineage>
</organism>
<dbReference type="EMBL" id="SJOI01000001">
    <property type="protein sequence ID" value="TCL03686.1"/>
    <property type="molecule type" value="Genomic_DNA"/>
</dbReference>
<protein>
    <submittedName>
        <fullName evidence="3">Addiction module HigA family antidote</fullName>
    </submittedName>
</protein>
<dbReference type="Proteomes" id="UP000294555">
    <property type="component" value="Unassembled WGS sequence"/>
</dbReference>
<dbReference type="RefSeq" id="WP_132922530.1">
    <property type="nucleotide sequence ID" value="NZ_CP075169.1"/>
</dbReference>
<dbReference type="Gene3D" id="1.10.260.40">
    <property type="entry name" value="lambda repressor-like DNA-binding domains"/>
    <property type="match status" value="1"/>
</dbReference>
<evidence type="ECO:0000313" key="3">
    <source>
        <dbReference type="EMBL" id="TCL03686.1"/>
    </source>
</evidence>
<keyword evidence="1" id="KW-0238">DNA-binding</keyword>
<dbReference type="OrthoDB" id="9793869at2"/>
<accession>A0A4R1NG77</accession>
<dbReference type="NCBIfam" id="TIGR02607">
    <property type="entry name" value="antidote_HigA"/>
    <property type="match status" value="1"/>
</dbReference>